<dbReference type="Proteomes" id="UP001627284">
    <property type="component" value="Unassembled WGS sequence"/>
</dbReference>
<evidence type="ECO:0000256" key="1">
    <source>
        <dbReference type="SAM" id="MobiDB-lite"/>
    </source>
</evidence>
<comment type="caution">
    <text evidence="2">The sequence shown here is derived from an EMBL/GenBank/DDBJ whole genome shotgun (WGS) entry which is preliminary data.</text>
</comment>
<proteinExistence type="predicted"/>
<keyword evidence="3" id="KW-1185">Reference proteome</keyword>
<dbReference type="AlphaFoldDB" id="A0ABD2R3C6"/>
<reference evidence="2 3" key="1">
    <citation type="submission" date="2024-05" db="EMBL/GenBank/DDBJ databases">
        <title>De novo assembly of an allotetraploid wild potato.</title>
        <authorList>
            <person name="Hosaka A.J."/>
        </authorList>
    </citation>
    <scope>NUCLEOTIDE SEQUENCE [LARGE SCALE GENOMIC DNA]</scope>
    <source>
        <tissue evidence="2">Young leaves</tissue>
    </source>
</reference>
<evidence type="ECO:0000313" key="2">
    <source>
        <dbReference type="EMBL" id="KAL3326313.1"/>
    </source>
</evidence>
<feature type="region of interest" description="Disordered" evidence="1">
    <location>
        <begin position="71"/>
        <end position="91"/>
    </location>
</feature>
<sequence>MNHILTTSHSVSFIPRSLSDYANILLSKGLIFASYSLEVQVKLNCRKPPNLVRSEDELVSPVPPHVSPVLLDSKPETVSESSPAAPSSEATKMNKNLAKHLALGKEKYFGTKKVLRGRTFHPDIRTMGLVLRVLELLHFQGWAELFLDTRLPVHEKEVCEFYTNLNVLECPVATSSVNGVELVFDSVRLDEIFRIPSVGLSEYVWTKDVNCMLTSKFSQR</sequence>
<accession>A0ABD2R3C6</accession>
<protein>
    <submittedName>
        <fullName evidence="2">Uncharacterized protein</fullName>
    </submittedName>
</protein>
<dbReference type="EMBL" id="JBJKTR010000022">
    <property type="protein sequence ID" value="KAL3326313.1"/>
    <property type="molecule type" value="Genomic_DNA"/>
</dbReference>
<feature type="compositionally biased region" description="Low complexity" evidence="1">
    <location>
        <begin position="79"/>
        <end position="90"/>
    </location>
</feature>
<gene>
    <name evidence="2" type="ORF">AABB24_037144</name>
</gene>
<organism evidence="2 3">
    <name type="scientific">Solanum stoloniferum</name>
    <dbReference type="NCBI Taxonomy" id="62892"/>
    <lineage>
        <taxon>Eukaryota</taxon>
        <taxon>Viridiplantae</taxon>
        <taxon>Streptophyta</taxon>
        <taxon>Embryophyta</taxon>
        <taxon>Tracheophyta</taxon>
        <taxon>Spermatophyta</taxon>
        <taxon>Magnoliopsida</taxon>
        <taxon>eudicotyledons</taxon>
        <taxon>Gunneridae</taxon>
        <taxon>Pentapetalae</taxon>
        <taxon>asterids</taxon>
        <taxon>lamiids</taxon>
        <taxon>Solanales</taxon>
        <taxon>Solanaceae</taxon>
        <taxon>Solanoideae</taxon>
        <taxon>Solaneae</taxon>
        <taxon>Solanum</taxon>
    </lineage>
</organism>
<evidence type="ECO:0000313" key="3">
    <source>
        <dbReference type="Proteomes" id="UP001627284"/>
    </source>
</evidence>
<name>A0ABD2R3C6_9SOLN</name>